<feature type="DNA-binding region" description="H-T-H motif" evidence="2">
    <location>
        <begin position="47"/>
        <end position="66"/>
    </location>
</feature>
<dbReference type="STRING" id="579105.SAMN04488096_10195"/>
<protein>
    <submittedName>
        <fullName evidence="4">Transcriptional regulator, TetR family</fullName>
    </submittedName>
</protein>
<dbReference type="PROSITE" id="PS50977">
    <property type="entry name" value="HTH_TETR_2"/>
    <property type="match status" value="1"/>
</dbReference>
<proteinExistence type="predicted"/>
<dbReference type="OrthoDB" id="649282at2"/>
<evidence type="ECO:0000313" key="5">
    <source>
        <dbReference type="Proteomes" id="UP000184225"/>
    </source>
</evidence>
<dbReference type="EMBL" id="FQYY01000001">
    <property type="protein sequence ID" value="SHI31842.1"/>
    <property type="molecule type" value="Genomic_DNA"/>
</dbReference>
<evidence type="ECO:0000313" key="4">
    <source>
        <dbReference type="EMBL" id="SHI31842.1"/>
    </source>
</evidence>
<reference evidence="4 5" key="1">
    <citation type="submission" date="2016-11" db="EMBL/GenBank/DDBJ databases">
        <authorList>
            <person name="Jaros S."/>
            <person name="Januszkiewicz K."/>
            <person name="Wedrychowicz H."/>
        </authorList>
    </citation>
    <scope>NUCLEOTIDE SEQUENCE [LARGE SCALE GENOMIC DNA]</scope>
    <source>
        <strain evidence="4 5">DSM 21425</strain>
    </source>
</reference>
<dbReference type="SUPFAM" id="SSF46689">
    <property type="entry name" value="Homeodomain-like"/>
    <property type="match status" value="1"/>
</dbReference>
<evidence type="ECO:0000259" key="3">
    <source>
        <dbReference type="PROSITE" id="PS50977"/>
    </source>
</evidence>
<dbReference type="InterPro" id="IPR009057">
    <property type="entry name" value="Homeodomain-like_sf"/>
</dbReference>
<dbReference type="GO" id="GO:0003677">
    <property type="term" value="F:DNA binding"/>
    <property type="evidence" value="ECO:0007669"/>
    <property type="project" value="UniProtKB-UniRule"/>
</dbReference>
<feature type="domain" description="HTH tetR-type" evidence="3">
    <location>
        <begin position="24"/>
        <end position="84"/>
    </location>
</feature>
<dbReference type="Proteomes" id="UP000184225">
    <property type="component" value="Unassembled WGS sequence"/>
</dbReference>
<organism evidence="4 5">
    <name type="scientific">Mesonia phycicola</name>
    <dbReference type="NCBI Taxonomy" id="579105"/>
    <lineage>
        <taxon>Bacteria</taxon>
        <taxon>Pseudomonadati</taxon>
        <taxon>Bacteroidota</taxon>
        <taxon>Flavobacteriia</taxon>
        <taxon>Flavobacteriales</taxon>
        <taxon>Flavobacteriaceae</taxon>
        <taxon>Mesonia</taxon>
    </lineage>
</organism>
<gene>
    <name evidence="4" type="ORF">SAMN04488096_10195</name>
</gene>
<evidence type="ECO:0000256" key="2">
    <source>
        <dbReference type="PROSITE-ProRule" id="PRU00335"/>
    </source>
</evidence>
<keyword evidence="1 2" id="KW-0238">DNA-binding</keyword>
<dbReference type="Gene3D" id="1.10.357.10">
    <property type="entry name" value="Tetracycline Repressor, domain 2"/>
    <property type="match status" value="1"/>
</dbReference>
<name>A0A1M6A5S7_9FLAO</name>
<keyword evidence="5" id="KW-1185">Reference proteome</keyword>
<dbReference type="AlphaFoldDB" id="A0A1M6A5S7"/>
<sequence length="225" mass="27020">MSTILSSLTLTIPEKIYIKDPQSSKLGRRILEYSIQLIRQEGLEKFTFKKLAKKINSNESSVYRYFENKHMLMLYLISWYWGWLEYKLVFRTNNIEDKEDVLKRAIIAITETPRRDETFGFINEEELHYIIVQEYSKAFHTKDVDEENENGYFIIYRRLVERLSKIILNYNPSYCYPLTLSNTVIQGALKQNFLHQHFKHLSDFKETDEEPITKFFQNLIFNSLK</sequence>
<dbReference type="Pfam" id="PF00440">
    <property type="entry name" value="TetR_N"/>
    <property type="match status" value="1"/>
</dbReference>
<accession>A0A1M6A5S7</accession>
<dbReference type="RefSeq" id="WP_073147127.1">
    <property type="nucleotide sequence ID" value="NZ_FQYY01000001.1"/>
</dbReference>
<evidence type="ECO:0000256" key="1">
    <source>
        <dbReference type="ARBA" id="ARBA00023125"/>
    </source>
</evidence>
<dbReference type="InterPro" id="IPR001647">
    <property type="entry name" value="HTH_TetR"/>
</dbReference>